<dbReference type="Pfam" id="PF07282">
    <property type="entry name" value="Cas12f1-like_TNB"/>
    <property type="match status" value="1"/>
</dbReference>
<keyword evidence="1" id="KW-0238">DNA-binding</keyword>
<reference evidence="4" key="1">
    <citation type="submission" date="2013-09" db="EMBL/GenBank/DDBJ databases">
        <title>Analysis of type B2 neurotoxin-encoding plasmid in Clostridium botulinum.</title>
        <authorList>
            <person name="Hosomi K."/>
            <person name="Sakaguchi Y."/>
            <person name="Gotoh K."/>
            <person name="Nakamura K."/>
            <person name="Kohda T."/>
            <person name="Mukamoto M."/>
            <person name="Iida T."/>
            <person name="Kozaki S."/>
        </authorList>
    </citation>
    <scope>NUCLEOTIDE SEQUENCE</scope>
    <source>
        <strain evidence="4">111</strain>
        <plasmid evidence="4">pCB111</plasmid>
    </source>
</reference>
<evidence type="ECO:0000256" key="2">
    <source>
        <dbReference type="SAM" id="Coils"/>
    </source>
</evidence>
<dbReference type="InterPro" id="IPR010095">
    <property type="entry name" value="Cas12f1-like_TNB"/>
</dbReference>
<evidence type="ECO:0000313" key="4">
    <source>
        <dbReference type="EMBL" id="BAP25602.1"/>
    </source>
</evidence>
<sequence length="482" mass="57446">MNTVRKIKLTILGDTETRNKQYKWIRDEQYNQYRALNLSMTYMVTNLMLKNNESGLENRKEKDVLKIENKIKKDEENLKKELAKKKINEEKIENINSNIEELKSEKEKLENELKNIKEYRSNIDEEFKKMYVDDLYNVLSKISFQHEDMKSLVTQRVKKDFNNDVKEIMRGDRSVRNYKRNFPILTRGRDLKFQYFEKSEDIEIKWIEGIKFKCILGKPSKSLELKHTLHKVINEEYKICDSSLQFDKNNNLILNLTLDIPENNKYEKIENRIVGVDLGLKIPAYVALNDTIYIRKSIGSINDFLKVRTQIQSRARKLQKSLQVVRGGKGRNKKMKALERFREKERNFARNYNHFLSYNIVKFALDNKAEQINLELLEMKKTQNKSILRNWSYYQLQSFIEYKAERVGIKVKYIDPYHTSQTCSECGNYEEGQRVEQDTFVCKRCGHKINADYNAARNIAMSDKYISKKEESEYYKNNKNMV</sequence>
<dbReference type="AlphaFoldDB" id="A0A077K283"/>
<geneLocation type="plasmid" evidence="4">
    <name>pCB111</name>
</geneLocation>
<evidence type="ECO:0000259" key="3">
    <source>
        <dbReference type="Pfam" id="PF07282"/>
    </source>
</evidence>
<dbReference type="NCBIfam" id="TIGR01766">
    <property type="entry name" value="IS200/IS605 family accessory protein TnpB-like domain"/>
    <property type="match status" value="1"/>
</dbReference>
<protein>
    <submittedName>
        <fullName evidence="4">Putative transposase</fullName>
    </submittedName>
</protein>
<organism evidence="4">
    <name type="scientific">Clostridium botulinum</name>
    <dbReference type="NCBI Taxonomy" id="1491"/>
    <lineage>
        <taxon>Bacteria</taxon>
        <taxon>Bacillati</taxon>
        <taxon>Bacillota</taxon>
        <taxon>Clostridia</taxon>
        <taxon>Eubacteriales</taxon>
        <taxon>Clostridiaceae</taxon>
        <taxon>Clostridium</taxon>
    </lineage>
</organism>
<dbReference type="RefSeq" id="WP_032072354.1">
    <property type="nucleotide sequence ID" value="NC_025146.1"/>
</dbReference>
<accession>A0A077K283</accession>
<feature type="coiled-coil region" evidence="2">
    <location>
        <begin position="57"/>
        <end position="129"/>
    </location>
</feature>
<feature type="domain" description="Cas12f1-like TNB" evidence="3">
    <location>
        <begin position="393"/>
        <end position="459"/>
    </location>
</feature>
<keyword evidence="2" id="KW-0175">Coiled coil</keyword>
<proteinExistence type="predicted"/>
<dbReference type="NCBIfam" id="NF040570">
    <property type="entry name" value="guided_TnpB"/>
    <property type="match status" value="1"/>
</dbReference>
<keyword evidence="4" id="KW-0614">Plasmid</keyword>
<dbReference type="InterPro" id="IPR051399">
    <property type="entry name" value="RNA-guided_DNA_endo/Transpos"/>
</dbReference>
<dbReference type="GO" id="GO:0003677">
    <property type="term" value="F:DNA binding"/>
    <property type="evidence" value="ECO:0007669"/>
    <property type="project" value="UniProtKB-KW"/>
</dbReference>
<evidence type="ECO:0000256" key="1">
    <source>
        <dbReference type="ARBA" id="ARBA00023125"/>
    </source>
</evidence>
<name>A0A077K283_CLOBO</name>
<dbReference type="EMBL" id="AB855771">
    <property type="protein sequence ID" value="BAP25602.1"/>
    <property type="molecule type" value="Genomic_DNA"/>
</dbReference>
<dbReference type="PANTHER" id="PTHR30405:SF11">
    <property type="entry name" value="RNA-GUIDED DNA ENDONUCLEASE RV2885C-RELATED"/>
    <property type="match status" value="1"/>
</dbReference>
<dbReference type="PANTHER" id="PTHR30405">
    <property type="entry name" value="TRANSPOSASE"/>
    <property type="match status" value="1"/>
</dbReference>